<proteinExistence type="predicted"/>
<dbReference type="Pfam" id="PF08628">
    <property type="entry name" value="Nexin_C"/>
    <property type="match status" value="1"/>
</dbReference>
<organism evidence="3">
    <name type="scientific">Cyprinus carpio</name>
    <name type="common">Common carp</name>
    <dbReference type="NCBI Taxonomy" id="7962"/>
    <lineage>
        <taxon>Eukaryota</taxon>
        <taxon>Metazoa</taxon>
        <taxon>Chordata</taxon>
        <taxon>Craniata</taxon>
        <taxon>Vertebrata</taxon>
        <taxon>Euteleostomi</taxon>
        <taxon>Actinopterygii</taxon>
        <taxon>Neopterygii</taxon>
        <taxon>Teleostei</taxon>
        <taxon>Ostariophysi</taxon>
        <taxon>Cypriniformes</taxon>
        <taxon>Cyprinidae</taxon>
        <taxon>Cyprininae</taxon>
        <taxon>Cyprinus</taxon>
    </lineage>
</organism>
<feature type="region of interest" description="Disordered" evidence="1">
    <location>
        <begin position="1"/>
        <end position="20"/>
    </location>
</feature>
<dbReference type="AlphaFoldDB" id="A0A9R0B8R2"/>
<accession>A0A9R0B8R2</accession>
<dbReference type="PANTHER" id="PTHR22775:SF48">
    <property type="entry name" value="SORTING NEXIN-25"/>
    <property type="match status" value="1"/>
</dbReference>
<dbReference type="GO" id="GO:0035091">
    <property type="term" value="F:phosphatidylinositol binding"/>
    <property type="evidence" value="ECO:0007669"/>
    <property type="project" value="TreeGrafter"/>
</dbReference>
<feature type="compositionally biased region" description="Basic and acidic residues" evidence="1">
    <location>
        <begin position="394"/>
        <end position="413"/>
    </location>
</feature>
<feature type="compositionally biased region" description="Acidic residues" evidence="1">
    <location>
        <begin position="313"/>
        <end position="323"/>
    </location>
</feature>
<dbReference type="PANTHER" id="PTHR22775">
    <property type="entry name" value="SORTING NEXIN"/>
    <property type="match status" value="1"/>
</dbReference>
<feature type="compositionally biased region" description="Basic and acidic residues" evidence="1">
    <location>
        <begin position="302"/>
        <end position="312"/>
    </location>
</feature>
<gene>
    <name evidence="3" type="primary">LOC109101490</name>
</gene>
<reference evidence="3" key="1">
    <citation type="submission" date="2025-08" db="UniProtKB">
        <authorList>
            <consortium name="RefSeq"/>
        </authorList>
    </citation>
    <scope>IDENTIFICATION</scope>
    <source>
        <tissue evidence="3">Muscle</tissue>
    </source>
</reference>
<name>A0A9R0B8R2_CYPCA</name>
<feature type="domain" description="Sorting nexin C-terminal" evidence="2">
    <location>
        <begin position="455"/>
        <end position="524"/>
    </location>
</feature>
<feature type="compositionally biased region" description="Basic and acidic residues" evidence="1">
    <location>
        <begin position="253"/>
        <end position="264"/>
    </location>
</feature>
<evidence type="ECO:0000313" key="3">
    <source>
        <dbReference type="RefSeq" id="XP_042626183.1"/>
    </source>
</evidence>
<sequence>MKQRMLGLQTEKKRRRQAIGSKKNFLSLLMVKSKKAKKKKYKEEELLQKALSARRAAVIEDDVASSREGSIRSGMDSDYDCETDVYLTANVQEDMMEFKLSYEMWRVGKWAVRVTNVQKENEELCFTVHLEERNNPENLNWDVKKTQSDILNFHSLCQVREEMDSSALPSVSAIVEKTKKDLDAAYTEEVRSALEHFLQELVSDAQLGQTQPVFQFLCPIAQLLSNKEHKGGVWSFLNGLASFLTPGQDEDESHNPRGEDKLDEAGGGPTALPACIDTDEEPKEGIVEGPIATNIRFCNPREETETFRNRETDMEDQTSDEQDVVSDGQESLAESLDVFVNRSKLVSPSGHSSDISISDMDHTEGLQSDFVDGFISALSGGKTKKKDKLTHKKLNGEQKSQVKDKTGQLKEELANQPKAQKKEPQTNWEQIEATKAIFELLKEITGNSVLVNIVDAILKAVQPLVKKKINNFLKRMHPTEAQIASYIDNFRENIWPEGNVAIQPPRDSEEKQATKEKALQLINSKYSNSLILKKTEVETLFKIFQDTEENKKLVYMLLSYVLGKFLPGEPAFSAVANLTVKDFVF</sequence>
<feature type="region of interest" description="Disordered" evidence="1">
    <location>
        <begin position="302"/>
        <end position="323"/>
    </location>
</feature>
<evidence type="ECO:0000259" key="2">
    <source>
        <dbReference type="Pfam" id="PF08628"/>
    </source>
</evidence>
<dbReference type="KEGG" id="ccar:109101490"/>
<feature type="region of interest" description="Disordered" evidence="1">
    <location>
        <begin position="247"/>
        <end position="277"/>
    </location>
</feature>
<dbReference type="GeneID" id="109101490"/>
<dbReference type="InterPro" id="IPR013937">
    <property type="entry name" value="Sorting_nexin_C"/>
</dbReference>
<evidence type="ECO:0000256" key="1">
    <source>
        <dbReference type="SAM" id="MobiDB-lite"/>
    </source>
</evidence>
<feature type="region of interest" description="Disordered" evidence="1">
    <location>
        <begin position="385"/>
        <end position="427"/>
    </location>
</feature>
<dbReference type="GO" id="GO:0005768">
    <property type="term" value="C:endosome"/>
    <property type="evidence" value="ECO:0007669"/>
    <property type="project" value="TreeGrafter"/>
</dbReference>
<dbReference type="OrthoDB" id="120967at2759"/>
<protein>
    <submittedName>
        <fullName evidence="3">Uncharacterized protein LOC109101490 isoform X1</fullName>
    </submittedName>
</protein>
<dbReference type="RefSeq" id="XP_042626183.1">
    <property type="nucleotide sequence ID" value="XM_042770249.1"/>
</dbReference>
<dbReference type="Proteomes" id="UP001155660">
    <property type="component" value="Chromosome A14"/>
</dbReference>